<accession>A0A7W8QN00</accession>
<dbReference type="Proteomes" id="UP000572635">
    <property type="component" value="Unassembled WGS sequence"/>
</dbReference>
<protein>
    <submittedName>
        <fullName evidence="1">Uncharacterized protein</fullName>
    </submittedName>
</protein>
<organism evidence="1 2">
    <name type="scientific">Nocardiopsis composta</name>
    <dbReference type="NCBI Taxonomy" id="157465"/>
    <lineage>
        <taxon>Bacteria</taxon>
        <taxon>Bacillati</taxon>
        <taxon>Actinomycetota</taxon>
        <taxon>Actinomycetes</taxon>
        <taxon>Streptosporangiales</taxon>
        <taxon>Nocardiopsidaceae</taxon>
        <taxon>Nocardiopsis</taxon>
    </lineage>
</organism>
<evidence type="ECO:0000313" key="2">
    <source>
        <dbReference type="Proteomes" id="UP000572635"/>
    </source>
</evidence>
<dbReference type="AlphaFoldDB" id="A0A7W8QN00"/>
<evidence type="ECO:0000313" key="1">
    <source>
        <dbReference type="EMBL" id="MBB5432426.1"/>
    </source>
</evidence>
<keyword evidence="2" id="KW-1185">Reference proteome</keyword>
<reference evidence="1 2" key="1">
    <citation type="submission" date="2020-08" db="EMBL/GenBank/DDBJ databases">
        <title>Sequencing the genomes of 1000 actinobacteria strains.</title>
        <authorList>
            <person name="Klenk H.-P."/>
        </authorList>
    </citation>
    <scope>NUCLEOTIDE SEQUENCE [LARGE SCALE GENOMIC DNA]</scope>
    <source>
        <strain evidence="1 2">DSM 44551</strain>
    </source>
</reference>
<gene>
    <name evidence="1" type="ORF">HDA36_002510</name>
</gene>
<proteinExistence type="predicted"/>
<dbReference type="EMBL" id="JACHDB010000001">
    <property type="protein sequence ID" value="MBB5432426.1"/>
    <property type="molecule type" value="Genomic_DNA"/>
</dbReference>
<comment type="caution">
    <text evidence="1">The sequence shown here is derived from an EMBL/GenBank/DDBJ whole genome shotgun (WGS) entry which is preliminary data.</text>
</comment>
<name>A0A7W8QN00_9ACTN</name>
<sequence>MDRITAAAADPATPLPDELDAAAELLESACAGAEKPLPG</sequence>